<gene>
    <name evidence="9" type="ORF">CK5_18900</name>
</gene>
<dbReference type="GO" id="GO:0005886">
    <property type="term" value="C:plasma membrane"/>
    <property type="evidence" value="ECO:0007669"/>
    <property type="project" value="UniProtKB-SubCell"/>
</dbReference>
<feature type="transmembrane region" description="Helical" evidence="8">
    <location>
        <begin position="176"/>
        <end position="194"/>
    </location>
</feature>
<accession>D4LR70</accession>
<evidence type="ECO:0000256" key="8">
    <source>
        <dbReference type="SAM" id="Phobius"/>
    </source>
</evidence>
<evidence type="ECO:0000256" key="2">
    <source>
        <dbReference type="ARBA" id="ARBA00022448"/>
    </source>
</evidence>
<feature type="transmembrane region" description="Helical" evidence="8">
    <location>
        <begin position="257"/>
        <end position="274"/>
    </location>
</feature>
<evidence type="ECO:0000256" key="3">
    <source>
        <dbReference type="ARBA" id="ARBA00022475"/>
    </source>
</evidence>
<dbReference type="CDD" id="cd06579">
    <property type="entry name" value="TM_PBP1_transp_AraH_like"/>
    <property type="match status" value="1"/>
</dbReference>
<evidence type="ECO:0000313" key="10">
    <source>
        <dbReference type="Proteomes" id="UP000008955"/>
    </source>
</evidence>
<protein>
    <submittedName>
        <fullName evidence="9">Ribose/xylose/arabinose/galactoside ABC-type transport systems, permease components</fullName>
    </submittedName>
</protein>
<evidence type="ECO:0000256" key="1">
    <source>
        <dbReference type="ARBA" id="ARBA00004651"/>
    </source>
</evidence>
<dbReference type="PANTHER" id="PTHR32196:SF21">
    <property type="entry name" value="ABC TRANSPORTER PERMEASE PROTEIN YPHD-RELATED"/>
    <property type="match status" value="1"/>
</dbReference>
<dbReference type="PATRIC" id="fig|657314.3.peg.1750"/>
<keyword evidence="10" id="KW-1185">Reference proteome</keyword>
<keyword evidence="6 8" id="KW-1133">Transmembrane helix</keyword>
<dbReference type="KEGG" id="rob:CK5_18900"/>
<evidence type="ECO:0000256" key="5">
    <source>
        <dbReference type="ARBA" id="ARBA00022692"/>
    </source>
</evidence>
<dbReference type="PANTHER" id="PTHR32196">
    <property type="entry name" value="ABC TRANSPORTER PERMEASE PROTEIN YPHD-RELATED-RELATED"/>
    <property type="match status" value="1"/>
</dbReference>
<evidence type="ECO:0000256" key="4">
    <source>
        <dbReference type="ARBA" id="ARBA00022519"/>
    </source>
</evidence>
<dbReference type="HOGENOM" id="CLU_028880_0_1_9"/>
<feature type="transmembrane region" description="Helical" evidence="8">
    <location>
        <begin position="281"/>
        <end position="302"/>
    </location>
</feature>
<keyword evidence="7 8" id="KW-0472">Membrane</keyword>
<dbReference type="InterPro" id="IPR001851">
    <property type="entry name" value="ABC_transp_permease"/>
</dbReference>
<organism evidence="9 10">
    <name type="scientific">Blautia obeum A2-162</name>
    <dbReference type="NCBI Taxonomy" id="657314"/>
    <lineage>
        <taxon>Bacteria</taxon>
        <taxon>Bacillati</taxon>
        <taxon>Bacillota</taxon>
        <taxon>Clostridia</taxon>
        <taxon>Lachnospirales</taxon>
        <taxon>Lachnospiraceae</taxon>
        <taxon>Blautia</taxon>
    </lineage>
</organism>
<keyword evidence="3" id="KW-1003">Cell membrane</keyword>
<dbReference type="Proteomes" id="UP000008955">
    <property type="component" value="Chromosome"/>
</dbReference>
<evidence type="ECO:0000313" key="9">
    <source>
        <dbReference type="EMBL" id="CBL23278.1"/>
    </source>
</evidence>
<dbReference type="EMBL" id="FP929054">
    <property type="protein sequence ID" value="CBL23278.1"/>
    <property type="molecule type" value="Genomic_DNA"/>
</dbReference>
<feature type="transmembrane region" description="Helical" evidence="8">
    <location>
        <begin position="225"/>
        <end position="245"/>
    </location>
</feature>
<proteinExistence type="predicted"/>
<evidence type="ECO:0000256" key="6">
    <source>
        <dbReference type="ARBA" id="ARBA00022989"/>
    </source>
</evidence>
<comment type="subcellular location">
    <subcellularLocation>
        <location evidence="1">Cell membrane</location>
        <topology evidence="1">Multi-pass membrane protein</topology>
    </subcellularLocation>
</comment>
<dbReference type="Pfam" id="PF02653">
    <property type="entry name" value="BPD_transp_2"/>
    <property type="match status" value="1"/>
</dbReference>
<sequence length="341" mass="36824">MKGFNWKKITKQSEFYVFLIIVVLSVIIQIRSGLFFANNNIVDIMRSMIVPCIYALCAFLAFISTGPDVSFPLIAALSSYLAITITYKTGYDGPWIVVFIIGMFFGALMGALNGFIIVKYKFSSLIVTLGTSSIFSGLLLGAFEAERMDLPDTLQRFGKVSLLTVKNAKTGLGSTLPMTFLLMVVLYIIVYFVLNYTMVGRGVYAIGGDEISAERAGFAVKKIRFGIFVVNGMLAAVAGLSYAVMSMRYLPTEYSGAEMDVIAAIILGGTRLNGGVGTLKGCILGTLLLTMVSNSLILLGISVYWQKVFIGAIIIIGTAISVMQSHNVKIGKAKTGKKEAA</sequence>
<keyword evidence="5 8" id="KW-0812">Transmembrane</keyword>
<feature type="transmembrane region" description="Helical" evidence="8">
    <location>
        <begin position="15"/>
        <end position="38"/>
    </location>
</feature>
<feature type="transmembrane region" description="Helical" evidence="8">
    <location>
        <begin position="125"/>
        <end position="143"/>
    </location>
</feature>
<dbReference type="AlphaFoldDB" id="D4LR70"/>
<feature type="transmembrane region" description="Helical" evidence="8">
    <location>
        <begin position="93"/>
        <end position="118"/>
    </location>
</feature>
<keyword evidence="4" id="KW-0997">Cell inner membrane</keyword>
<feature type="transmembrane region" description="Helical" evidence="8">
    <location>
        <begin position="308"/>
        <end position="328"/>
    </location>
</feature>
<reference evidence="9 10" key="1">
    <citation type="submission" date="2010-03" db="EMBL/GenBank/DDBJ databases">
        <title>The genome sequence of Ruminococcus obeum A2-162.</title>
        <authorList>
            <consortium name="metaHIT consortium -- http://www.metahit.eu/"/>
            <person name="Pajon A."/>
            <person name="Turner K."/>
            <person name="Parkhill J."/>
            <person name="Duncan S."/>
            <person name="Flint H."/>
        </authorList>
    </citation>
    <scope>NUCLEOTIDE SEQUENCE [LARGE SCALE GENOMIC DNA]</scope>
    <source>
        <strain evidence="9 10">A2-162</strain>
    </source>
</reference>
<dbReference type="GO" id="GO:0022857">
    <property type="term" value="F:transmembrane transporter activity"/>
    <property type="evidence" value="ECO:0007669"/>
    <property type="project" value="InterPro"/>
</dbReference>
<keyword evidence="2" id="KW-0813">Transport</keyword>
<evidence type="ECO:0000256" key="7">
    <source>
        <dbReference type="ARBA" id="ARBA00023136"/>
    </source>
</evidence>
<dbReference type="RefSeq" id="WP_015542097.1">
    <property type="nucleotide sequence ID" value="NC_021022.1"/>
</dbReference>
<reference evidence="9 10" key="2">
    <citation type="submission" date="2010-03" db="EMBL/GenBank/DDBJ databases">
        <authorList>
            <person name="Pajon A."/>
        </authorList>
    </citation>
    <scope>NUCLEOTIDE SEQUENCE [LARGE SCALE GENOMIC DNA]</scope>
    <source>
        <strain evidence="9 10">A2-162</strain>
    </source>
</reference>
<feature type="transmembrane region" description="Helical" evidence="8">
    <location>
        <begin position="44"/>
        <end position="62"/>
    </location>
</feature>
<name>D4LR70_9FIRM</name>